<evidence type="ECO:0000256" key="1">
    <source>
        <dbReference type="SAM" id="SignalP"/>
    </source>
</evidence>
<gene>
    <name evidence="2" type="ORF">XAT740_LOCUS44847</name>
</gene>
<dbReference type="Proteomes" id="UP000663828">
    <property type="component" value="Unassembled WGS sequence"/>
</dbReference>
<protein>
    <submittedName>
        <fullName evidence="2">Uncharacterized protein</fullName>
    </submittedName>
</protein>
<name>A0A815YU37_ADIRI</name>
<organism evidence="2 3">
    <name type="scientific">Adineta ricciae</name>
    <name type="common">Rotifer</name>
    <dbReference type="NCBI Taxonomy" id="249248"/>
    <lineage>
        <taxon>Eukaryota</taxon>
        <taxon>Metazoa</taxon>
        <taxon>Spiralia</taxon>
        <taxon>Gnathifera</taxon>
        <taxon>Rotifera</taxon>
        <taxon>Eurotatoria</taxon>
        <taxon>Bdelloidea</taxon>
        <taxon>Adinetida</taxon>
        <taxon>Adinetidae</taxon>
        <taxon>Adineta</taxon>
    </lineage>
</organism>
<evidence type="ECO:0000313" key="3">
    <source>
        <dbReference type="Proteomes" id="UP000663828"/>
    </source>
</evidence>
<dbReference type="AlphaFoldDB" id="A0A815YU37"/>
<feature type="chain" id="PRO_5032418350" evidence="1">
    <location>
        <begin position="18"/>
        <end position="282"/>
    </location>
</feature>
<keyword evidence="3" id="KW-1185">Reference proteome</keyword>
<evidence type="ECO:0000313" key="2">
    <source>
        <dbReference type="EMBL" id="CAF1574942.1"/>
    </source>
</evidence>
<feature type="signal peptide" evidence="1">
    <location>
        <begin position="1"/>
        <end position="17"/>
    </location>
</feature>
<sequence>MKPTIFIAFLLIGVAHCFFGPISQVINNAGNSVNSVSNQVGDSINSATNQVGDSINAAANLLSESVDKFVNDIRGHVDSFIRELLNTINHLQATASSLWNNAFSPIFDMLTAGKQTPLNEKFNAIGAILGRPIAVPENPLSEKYSQLMARLKSNIHHLYEEVFMLAHDTLAAVEKGEFDFEERIRAFYGKLDAIQKQINEWVAETKAELEAHARTIEGEWTQIVNKYNQNIDLSVKTIGGMFQELTHNLMKTFINVALSVVPNAMSIVQSLKDQGLLSFFRQ</sequence>
<keyword evidence="1" id="KW-0732">Signal</keyword>
<reference evidence="2" key="1">
    <citation type="submission" date="2021-02" db="EMBL/GenBank/DDBJ databases">
        <authorList>
            <person name="Nowell W R."/>
        </authorList>
    </citation>
    <scope>NUCLEOTIDE SEQUENCE</scope>
</reference>
<proteinExistence type="predicted"/>
<comment type="caution">
    <text evidence="2">The sequence shown here is derived from an EMBL/GenBank/DDBJ whole genome shotgun (WGS) entry which is preliminary data.</text>
</comment>
<dbReference type="EMBL" id="CAJNOR010005749">
    <property type="protein sequence ID" value="CAF1574942.1"/>
    <property type="molecule type" value="Genomic_DNA"/>
</dbReference>
<accession>A0A815YU37</accession>